<comment type="subunit">
    <text evidence="6">This enzyme consists of two polypeptide chains, which are synthesized in precursor form from a single polypeptide.</text>
</comment>
<dbReference type="Gene3D" id="3.60.20.40">
    <property type="match status" value="1"/>
</dbReference>
<dbReference type="NCBIfam" id="TIGR00066">
    <property type="entry name" value="g_glut_trans"/>
    <property type="match status" value="1"/>
</dbReference>
<dbReference type="PANTHER" id="PTHR43881:SF5">
    <property type="entry name" value="GAMMA-GLUTAMYLTRANSPEPTIDASE"/>
    <property type="match status" value="1"/>
</dbReference>
<comment type="pathway">
    <text evidence="6">Sulfur metabolism; glutathione metabolism.</text>
</comment>
<dbReference type="SUPFAM" id="SSF56235">
    <property type="entry name" value="N-terminal nucleophile aminohydrolases (Ntn hydrolases)"/>
    <property type="match status" value="1"/>
</dbReference>
<dbReference type="InterPro" id="IPR043138">
    <property type="entry name" value="GGT_lsub"/>
</dbReference>
<dbReference type="Proteomes" id="UP000367825">
    <property type="component" value="Unassembled WGS sequence"/>
</dbReference>
<organism evidence="8 9">
    <name type="scientific">Pandoraea nosoerga</name>
    <dbReference type="NCBI Taxonomy" id="2508296"/>
    <lineage>
        <taxon>Bacteria</taxon>
        <taxon>Pseudomonadati</taxon>
        <taxon>Pseudomonadota</taxon>
        <taxon>Betaproteobacteria</taxon>
        <taxon>Burkholderiales</taxon>
        <taxon>Burkholderiaceae</taxon>
        <taxon>Pandoraea</taxon>
    </lineage>
</organism>
<evidence type="ECO:0000256" key="5">
    <source>
        <dbReference type="PIRSR" id="PIRSR600101-2"/>
    </source>
</evidence>
<dbReference type="AlphaFoldDB" id="A0A5E4T4W6"/>
<evidence type="ECO:0000313" key="8">
    <source>
        <dbReference type="EMBL" id="VVD81608.1"/>
    </source>
</evidence>
<sequence>MDGIFLYARTWMAVGALTFCAAASAAESTGAYCETPAQCTNPMATNGMVTSSNYLATQAGLDVLRRGGNAVDAAIAVASTIAVVYPQMNTIGGDNFWLIYNARTKELRALNASGRAGENATIKFYRDKGLGTIPSRGYLSVNTVPGAVSGWSEAYRYAHETMRRSLPWKDLLRDAITYARDGFVVTPSVAKWEAVNVDVSDKVYRNLQQFEGFRRTFLRPDGSPYRVGDILKQPDLARSLTLIADNGADAFYKGEIAEKIVTELQANGGMLTRRDFAKHHADWVQPISVTYRGFQVYNFPPNTQGFASLEILNILNQYDVKSLGEGSADYYHLLVEATKQAFADRDKYLSDPDFVRIPLADLLSVRHAKAQAARIDMRKADNDVRPMDPKGDTVWFGVVDNDGNAASLIQSIYYDFGSGIVPAGTGVLLQNRGSFFSLDPNHVNHLAPNKRTFHTLNPAMLLKDGKPFLVYGTMGGEGQPQTQAAIVTRMVDFGMSPQDAINAPRWLYGRTWGVSSNDLKIESRVPATVADELKRRGHPVKVVEKFTDTMGHAGVIQVDASTGVLRGAADPRGDGLAAGY</sequence>
<evidence type="ECO:0000256" key="1">
    <source>
        <dbReference type="ARBA" id="ARBA00001049"/>
    </source>
</evidence>
<evidence type="ECO:0000256" key="3">
    <source>
        <dbReference type="ARBA" id="ARBA00047417"/>
    </source>
</evidence>
<evidence type="ECO:0000256" key="4">
    <source>
        <dbReference type="PIRSR" id="PIRSR600101-1"/>
    </source>
</evidence>
<keyword evidence="6 8" id="KW-0808">Transferase</keyword>
<feature type="chain" id="PRO_5022896291" description="Glutathione hydrolase proenzyme" evidence="7">
    <location>
        <begin position="26"/>
        <end position="580"/>
    </location>
</feature>
<protein>
    <recommendedName>
        <fullName evidence="6">Glutathione hydrolase proenzyme</fullName>
        <ecNumber evidence="6">2.3.2.2</ecNumber>
        <ecNumber evidence="6">3.4.19.13</ecNumber>
    </recommendedName>
    <component>
        <recommendedName>
            <fullName evidence="6">Glutathione hydrolase large chain</fullName>
        </recommendedName>
    </component>
    <component>
        <recommendedName>
            <fullName evidence="6">Glutathione hydrolase small chain</fullName>
        </recommendedName>
    </component>
</protein>
<comment type="catalytic activity">
    <reaction evidence="1 6">
        <text>an S-substituted glutathione + H2O = an S-substituted L-cysteinylglycine + L-glutamate</text>
        <dbReference type="Rhea" id="RHEA:59468"/>
        <dbReference type="ChEBI" id="CHEBI:15377"/>
        <dbReference type="ChEBI" id="CHEBI:29985"/>
        <dbReference type="ChEBI" id="CHEBI:90779"/>
        <dbReference type="ChEBI" id="CHEBI:143103"/>
        <dbReference type="EC" id="3.4.19.13"/>
    </reaction>
</comment>
<dbReference type="InterPro" id="IPR000101">
    <property type="entry name" value="GGT_peptidase"/>
</dbReference>
<comment type="catalytic activity">
    <reaction evidence="2 6">
        <text>glutathione + H2O = L-cysteinylglycine + L-glutamate</text>
        <dbReference type="Rhea" id="RHEA:28807"/>
        <dbReference type="ChEBI" id="CHEBI:15377"/>
        <dbReference type="ChEBI" id="CHEBI:29985"/>
        <dbReference type="ChEBI" id="CHEBI:57925"/>
        <dbReference type="ChEBI" id="CHEBI:61694"/>
        <dbReference type="EC" id="3.4.19.13"/>
    </reaction>
</comment>
<comment type="similarity">
    <text evidence="6">Belongs to the gamma-glutamyltransferase family.</text>
</comment>
<dbReference type="PANTHER" id="PTHR43881">
    <property type="entry name" value="GAMMA-GLUTAMYLTRANSPEPTIDASE (AFU_ORTHOLOGUE AFUA_4G13580)"/>
    <property type="match status" value="1"/>
</dbReference>
<comment type="catalytic activity">
    <reaction evidence="3 6">
        <text>an N-terminal (5-L-glutamyl)-[peptide] + an alpha-amino acid = 5-L-glutamyl amino acid + an N-terminal L-alpha-aminoacyl-[peptide]</text>
        <dbReference type="Rhea" id="RHEA:23904"/>
        <dbReference type="Rhea" id="RHEA-COMP:9780"/>
        <dbReference type="Rhea" id="RHEA-COMP:9795"/>
        <dbReference type="ChEBI" id="CHEBI:77644"/>
        <dbReference type="ChEBI" id="CHEBI:78597"/>
        <dbReference type="ChEBI" id="CHEBI:78599"/>
        <dbReference type="ChEBI" id="CHEBI:78608"/>
        <dbReference type="EC" id="2.3.2.2"/>
    </reaction>
</comment>
<evidence type="ECO:0000313" key="9">
    <source>
        <dbReference type="Proteomes" id="UP000367825"/>
    </source>
</evidence>
<feature type="binding site" evidence="5">
    <location>
        <position position="476"/>
    </location>
    <ligand>
        <name>L-glutamate</name>
        <dbReference type="ChEBI" id="CHEBI:29985"/>
    </ligand>
</feature>
<keyword evidence="9" id="KW-1185">Reference proteome</keyword>
<feature type="active site" description="Nucleophile" evidence="4">
    <location>
        <position position="393"/>
    </location>
</feature>
<keyword evidence="6" id="KW-0865">Zymogen</keyword>
<gene>
    <name evidence="8" type="ORF">PNO31109_01127</name>
</gene>
<dbReference type="EMBL" id="CABPSC010000003">
    <property type="protein sequence ID" value="VVD81608.1"/>
    <property type="molecule type" value="Genomic_DNA"/>
</dbReference>
<dbReference type="InterPro" id="IPR043137">
    <property type="entry name" value="GGT_ssub_C"/>
</dbReference>
<evidence type="ECO:0000256" key="6">
    <source>
        <dbReference type="RuleBase" id="RU368036"/>
    </source>
</evidence>
<reference evidence="8 9" key="1">
    <citation type="submission" date="2019-08" db="EMBL/GenBank/DDBJ databases">
        <authorList>
            <person name="Peeters C."/>
        </authorList>
    </citation>
    <scope>NUCLEOTIDE SEQUENCE [LARGE SCALE GENOMIC DNA]</scope>
    <source>
        <strain evidence="8 9">LMG 31109</strain>
    </source>
</reference>
<dbReference type="Pfam" id="PF01019">
    <property type="entry name" value="G_glu_transpept"/>
    <property type="match status" value="1"/>
</dbReference>
<keyword evidence="6" id="KW-0378">Hydrolase</keyword>
<keyword evidence="6" id="KW-0317">Glutathione biosynthesis</keyword>
<dbReference type="GO" id="GO:0006750">
    <property type="term" value="P:glutathione biosynthetic process"/>
    <property type="evidence" value="ECO:0007669"/>
    <property type="project" value="UniProtKB-KW"/>
</dbReference>
<comment type="PTM">
    <text evidence="6">Cleaved by autocatalysis into a large and a small subunit.</text>
</comment>
<dbReference type="GO" id="GO:0103068">
    <property type="term" value="F:leukotriene C4 gamma-glutamyl transferase activity"/>
    <property type="evidence" value="ECO:0007669"/>
    <property type="project" value="UniProtKB-EC"/>
</dbReference>
<proteinExistence type="inferred from homology"/>
<evidence type="ECO:0000256" key="2">
    <source>
        <dbReference type="ARBA" id="ARBA00001089"/>
    </source>
</evidence>
<name>A0A5E4T4W6_9BURK</name>
<keyword evidence="6" id="KW-0012">Acyltransferase</keyword>
<keyword evidence="7" id="KW-0732">Signal</keyword>
<dbReference type="RefSeq" id="WP_370749838.1">
    <property type="nucleotide sequence ID" value="NZ_CABPSC010000003.1"/>
</dbReference>
<dbReference type="EC" id="2.3.2.2" evidence="6"/>
<dbReference type="GO" id="GO:0006751">
    <property type="term" value="P:glutathione catabolic process"/>
    <property type="evidence" value="ECO:0007669"/>
    <property type="project" value="UniProtKB-UniRule"/>
</dbReference>
<accession>A0A5E4T4W6</accession>
<dbReference type="GO" id="GO:0036374">
    <property type="term" value="F:glutathione hydrolase activity"/>
    <property type="evidence" value="ECO:0007669"/>
    <property type="project" value="UniProtKB-UniRule"/>
</dbReference>
<dbReference type="InterPro" id="IPR029055">
    <property type="entry name" value="Ntn_hydrolases_N"/>
</dbReference>
<dbReference type="Gene3D" id="1.10.246.130">
    <property type="match status" value="1"/>
</dbReference>
<dbReference type="PRINTS" id="PR01210">
    <property type="entry name" value="GGTRANSPTASE"/>
</dbReference>
<feature type="signal peptide" evidence="7">
    <location>
        <begin position="1"/>
        <end position="25"/>
    </location>
</feature>
<evidence type="ECO:0000256" key="7">
    <source>
        <dbReference type="SAM" id="SignalP"/>
    </source>
</evidence>
<dbReference type="EC" id="3.4.19.13" evidence="6"/>
<dbReference type="InterPro" id="IPR052896">
    <property type="entry name" value="GGT-like_enzyme"/>
</dbReference>
<dbReference type="UniPathway" id="UPA00204"/>